<protein>
    <recommendedName>
        <fullName evidence="3 8">Aspartate carbamoyltransferase</fullName>
        <ecNumber evidence="3 8">2.1.3.2</ecNumber>
    </recommendedName>
</protein>
<dbReference type="PRINTS" id="PR00101">
    <property type="entry name" value="ATCASE"/>
</dbReference>
<dbReference type="UniPathway" id="UPA00070">
    <property type="reaction ID" value="UER00116"/>
</dbReference>
<comment type="similarity">
    <text evidence="2">Belongs to the aspartate/ornithine carbamoyltransferase superfamily. ATCase family.</text>
</comment>
<dbReference type="GO" id="GO:0006207">
    <property type="term" value="P:'de novo' pyrimidine nucleobase biosynthetic process"/>
    <property type="evidence" value="ECO:0007669"/>
    <property type="project" value="InterPro"/>
</dbReference>
<dbReference type="STRING" id="1499966.U14_03060"/>
<dbReference type="PRINTS" id="PR00100">
    <property type="entry name" value="AOTCASE"/>
</dbReference>
<evidence type="ECO:0000256" key="4">
    <source>
        <dbReference type="ARBA" id="ARBA00022679"/>
    </source>
</evidence>
<evidence type="ECO:0000259" key="10">
    <source>
        <dbReference type="Pfam" id="PF00185"/>
    </source>
</evidence>
<evidence type="ECO:0000313" key="13">
    <source>
        <dbReference type="Proteomes" id="UP000030700"/>
    </source>
</evidence>
<comment type="catalytic activity">
    <reaction evidence="7">
        <text>carbamoyl phosphate + L-aspartate = N-carbamoyl-L-aspartate + phosphate + H(+)</text>
        <dbReference type="Rhea" id="RHEA:20013"/>
        <dbReference type="ChEBI" id="CHEBI:15378"/>
        <dbReference type="ChEBI" id="CHEBI:29991"/>
        <dbReference type="ChEBI" id="CHEBI:32814"/>
        <dbReference type="ChEBI" id="CHEBI:43474"/>
        <dbReference type="ChEBI" id="CHEBI:58228"/>
        <dbReference type="EC" id="2.1.3.2"/>
    </reaction>
</comment>
<organism evidence="12">
    <name type="scientific">Candidatus Moduliflexus flocculans</name>
    <dbReference type="NCBI Taxonomy" id="1499966"/>
    <lineage>
        <taxon>Bacteria</taxon>
        <taxon>Candidatus Moduliflexota</taxon>
        <taxon>Candidatus Moduliflexia</taxon>
        <taxon>Candidatus Moduliflexales</taxon>
        <taxon>Candidatus Moduliflexaceae</taxon>
    </lineage>
</organism>
<evidence type="ECO:0000256" key="9">
    <source>
        <dbReference type="RuleBase" id="RU003634"/>
    </source>
</evidence>
<evidence type="ECO:0000256" key="8">
    <source>
        <dbReference type="NCBIfam" id="TIGR00670"/>
    </source>
</evidence>
<accession>A0A081BN48</accession>
<evidence type="ECO:0000256" key="5">
    <source>
        <dbReference type="ARBA" id="ARBA00022975"/>
    </source>
</evidence>
<evidence type="ECO:0000256" key="6">
    <source>
        <dbReference type="ARBA" id="ARBA00043884"/>
    </source>
</evidence>
<feature type="domain" description="Aspartate/ornithine carbamoyltransferase carbamoyl-P binding" evidence="11">
    <location>
        <begin position="3"/>
        <end position="140"/>
    </location>
</feature>
<dbReference type="InterPro" id="IPR006130">
    <property type="entry name" value="Asp/Orn_carbamoylTrfase"/>
</dbReference>
<keyword evidence="4 9" id="KW-0808">Transferase</keyword>
<dbReference type="InterPro" id="IPR002082">
    <property type="entry name" value="Asp_carbamoyltransf"/>
</dbReference>
<feature type="domain" description="Aspartate/ornithine carbamoyltransferase Asp/Orn-binding" evidence="10">
    <location>
        <begin position="147"/>
        <end position="297"/>
    </location>
</feature>
<dbReference type="EMBL" id="DF820457">
    <property type="protein sequence ID" value="GAK51814.1"/>
    <property type="molecule type" value="Genomic_DNA"/>
</dbReference>
<dbReference type="InterPro" id="IPR036901">
    <property type="entry name" value="Asp/Orn_carbamoylTrfase_sf"/>
</dbReference>
<comment type="pathway">
    <text evidence="1">Pyrimidine metabolism; UMP biosynthesis via de novo pathway; (S)-dihydroorotate from bicarbonate: step 2/3.</text>
</comment>
<dbReference type="InterPro" id="IPR006132">
    <property type="entry name" value="Asp/Orn_carbamoyltranf_P-bd"/>
</dbReference>
<dbReference type="Pfam" id="PF02729">
    <property type="entry name" value="OTCace_N"/>
    <property type="match status" value="1"/>
</dbReference>
<comment type="function">
    <text evidence="6">Catalyzes the condensation of carbamoyl phosphate and aspartate to form carbamoyl aspartate and inorganic phosphate, the committed step in the de novo pyrimidine nucleotide biosynthesis pathway.</text>
</comment>
<dbReference type="EC" id="2.1.3.2" evidence="3 8"/>
<dbReference type="NCBIfam" id="NF002032">
    <property type="entry name" value="PRK00856.1"/>
    <property type="match status" value="1"/>
</dbReference>
<dbReference type="AlphaFoldDB" id="A0A081BN48"/>
<dbReference type="PANTHER" id="PTHR45753">
    <property type="entry name" value="ORNITHINE CARBAMOYLTRANSFERASE, MITOCHONDRIAL"/>
    <property type="match status" value="1"/>
</dbReference>
<dbReference type="FunFam" id="3.40.50.1370:FF:000002">
    <property type="entry name" value="Aspartate carbamoyltransferase 2"/>
    <property type="match status" value="1"/>
</dbReference>
<dbReference type="Gene3D" id="3.40.50.1370">
    <property type="entry name" value="Aspartate/ornithine carbamoyltransferase"/>
    <property type="match status" value="2"/>
</dbReference>
<reference evidence="12" key="1">
    <citation type="journal article" date="2015" name="PeerJ">
        <title>First genomic representation of candidate bacterial phylum KSB3 points to enhanced environmental sensing as a trigger of wastewater bulking.</title>
        <authorList>
            <person name="Sekiguchi Y."/>
            <person name="Ohashi A."/>
            <person name="Parks D.H."/>
            <person name="Yamauchi T."/>
            <person name="Tyson G.W."/>
            <person name="Hugenholtz P."/>
        </authorList>
    </citation>
    <scope>NUCLEOTIDE SEQUENCE [LARGE SCALE GENOMIC DNA]</scope>
</reference>
<dbReference type="GO" id="GO:0044205">
    <property type="term" value="P:'de novo' UMP biosynthetic process"/>
    <property type="evidence" value="ECO:0007669"/>
    <property type="project" value="UniProtKB-UniPathway"/>
</dbReference>
<gene>
    <name evidence="12" type="ORF">U14_03060</name>
</gene>
<dbReference type="GO" id="GO:0006520">
    <property type="term" value="P:amino acid metabolic process"/>
    <property type="evidence" value="ECO:0007669"/>
    <property type="project" value="InterPro"/>
</dbReference>
<dbReference type="GO" id="GO:0004070">
    <property type="term" value="F:aspartate carbamoyltransferase activity"/>
    <property type="evidence" value="ECO:0007669"/>
    <property type="project" value="UniProtKB-UniRule"/>
</dbReference>
<name>A0A081BN48_9BACT</name>
<dbReference type="InterPro" id="IPR006131">
    <property type="entry name" value="Asp_carbamoyltransf_Asp/Orn-bd"/>
</dbReference>
<evidence type="ECO:0000313" key="12">
    <source>
        <dbReference type="EMBL" id="GAK51814.1"/>
    </source>
</evidence>
<evidence type="ECO:0000256" key="7">
    <source>
        <dbReference type="ARBA" id="ARBA00048859"/>
    </source>
</evidence>
<dbReference type="HOGENOM" id="CLU_043846_1_2_0"/>
<dbReference type="SUPFAM" id="SSF53671">
    <property type="entry name" value="Aspartate/ornithine carbamoyltransferase"/>
    <property type="match status" value="1"/>
</dbReference>
<keyword evidence="13" id="KW-1185">Reference proteome</keyword>
<keyword evidence="5" id="KW-0665">Pyrimidine biosynthesis</keyword>
<dbReference type="PROSITE" id="PS00097">
    <property type="entry name" value="CARBAMOYLTRANSFERASE"/>
    <property type="match status" value="1"/>
</dbReference>
<evidence type="ECO:0000256" key="2">
    <source>
        <dbReference type="ARBA" id="ARBA00008896"/>
    </source>
</evidence>
<evidence type="ECO:0000256" key="3">
    <source>
        <dbReference type="ARBA" id="ARBA00013008"/>
    </source>
</evidence>
<dbReference type="NCBIfam" id="TIGR00670">
    <property type="entry name" value="asp_carb_tr"/>
    <property type="match status" value="1"/>
</dbReference>
<dbReference type="Pfam" id="PF00185">
    <property type="entry name" value="OTCace"/>
    <property type="match status" value="1"/>
</dbReference>
<sequence>MDSLLSMDQLSRQEIEALLKHAQEMEHGHYDREAARRKILIPLFFEPSTRTRLSFETAMLRLGGQVLHVPHLNDLAVSKGESFQDTIRVVSGFGDLMVLRHADDAAVYLAEKYSDAPIINGGNGCDEHPTQTLLDLYTIYKEKKQIDGLNIALVGDLKHARTMHSLIKGVSHYRITLFLISPHELRAPRPLLELLRERNVHVIEGRSLEQVIWEVDVIYTVMLQHHRIKDQGTLERLRQEYYRITPELLRSGKQNVSILHPLVRMNEVAVEVDALPNAAYFRQAKNGVFVRMALLYRMLNSTLFAKNF</sequence>
<dbReference type="Proteomes" id="UP000030700">
    <property type="component" value="Unassembled WGS sequence"/>
</dbReference>
<evidence type="ECO:0000259" key="11">
    <source>
        <dbReference type="Pfam" id="PF02729"/>
    </source>
</evidence>
<evidence type="ECO:0000256" key="1">
    <source>
        <dbReference type="ARBA" id="ARBA00004852"/>
    </source>
</evidence>
<dbReference type="GO" id="GO:0016597">
    <property type="term" value="F:amino acid binding"/>
    <property type="evidence" value="ECO:0007669"/>
    <property type="project" value="InterPro"/>
</dbReference>
<proteinExistence type="inferred from homology"/>
<dbReference type="PANTHER" id="PTHR45753:SF6">
    <property type="entry name" value="ASPARTATE CARBAMOYLTRANSFERASE"/>
    <property type="match status" value="1"/>
</dbReference>